<dbReference type="RefSeq" id="WP_013630536.1">
    <property type="nucleotide sequence ID" value="NC_015174.1"/>
</dbReference>
<evidence type="ECO:0000313" key="6">
    <source>
        <dbReference type="Proteomes" id="UP000006860"/>
    </source>
</evidence>
<dbReference type="GO" id="GO:0003677">
    <property type="term" value="F:DNA binding"/>
    <property type="evidence" value="ECO:0007669"/>
    <property type="project" value="UniProtKB-KW"/>
</dbReference>
<organism evidence="5 6">
    <name type="scientific">Rubinisphaera brasiliensis (strain ATCC 49424 / DSM 5305 / JCM 21570 / IAM 15109 / NBRC 103401 / IFAM 1448)</name>
    <name type="common">Planctomyces brasiliensis</name>
    <dbReference type="NCBI Taxonomy" id="756272"/>
    <lineage>
        <taxon>Bacteria</taxon>
        <taxon>Pseudomonadati</taxon>
        <taxon>Planctomycetota</taxon>
        <taxon>Planctomycetia</taxon>
        <taxon>Planctomycetales</taxon>
        <taxon>Planctomycetaceae</taxon>
        <taxon>Rubinisphaera</taxon>
    </lineage>
</organism>
<dbReference type="EMBL" id="CP002546">
    <property type="protein sequence ID" value="ADY61831.1"/>
    <property type="molecule type" value="Genomic_DNA"/>
</dbReference>
<dbReference type="Proteomes" id="UP000006860">
    <property type="component" value="Chromosome"/>
</dbReference>
<dbReference type="Gene3D" id="1.10.10.10">
    <property type="entry name" value="Winged helix-like DNA-binding domain superfamily/Winged helix DNA-binding domain"/>
    <property type="match status" value="2"/>
</dbReference>
<proteinExistence type="predicted"/>
<dbReference type="HOGENOM" id="CLU_972055_0_0_0"/>
<dbReference type="InterPro" id="IPR011711">
    <property type="entry name" value="GntR_C"/>
</dbReference>
<dbReference type="Pfam" id="PF07729">
    <property type="entry name" value="FCD"/>
    <property type="match status" value="1"/>
</dbReference>
<accession>F0SIY2</accession>
<dbReference type="InterPro" id="IPR036388">
    <property type="entry name" value="WH-like_DNA-bd_sf"/>
</dbReference>
<dbReference type="OrthoDB" id="9781630at2"/>
<reference evidence="6" key="1">
    <citation type="submission" date="2011-02" db="EMBL/GenBank/DDBJ databases">
        <title>The complete genome of Planctomyces brasiliensis DSM 5305.</title>
        <authorList>
            <person name="Lucas S."/>
            <person name="Copeland A."/>
            <person name="Lapidus A."/>
            <person name="Bruce D."/>
            <person name="Goodwin L."/>
            <person name="Pitluck S."/>
            <person name="Kyrpides N."/>
            <person name="Mavromatis K."/>
            <person name="Pagani I."/>
            <person name="Ivanova N."/>
            <person name="Ovchinnikova G."/>
            <person name="Lu M."/>
            <person name="Detter J.C."/>
            <person name="Han C."/>
            <person name="Land M."/>
            <person name="Hauser L."/>
            <person name="Markowitz V."/>
            <person name="Cheng J.-F."/>
            <person name="Hugenholtz P."/>
            <person name="Woyke T."/>
            <person name="Wu D."/>
            <person name="Tindall B."/>
            <person name="Pomrenke H.G."/>
            <person name="Brambilla E."/>
            <person name="Klenk H.-P."/>
            <person name="Eisen J.A."/>
        </authorList>
    </citation>
    <scope>NUCLEOTIDE SEQUENCE [LARGE SCALE GENOMIC DNA]</scope>
    <source>
        <strain evidence="6">ATCC 49424 / DSM 5305 / JCM 21570 / NBRC 103401 / IFAM 1448</strain>
    </source>
</reference>
<keyword evidence="1" id="KW-0805">Transcription regulation</keyword>
<gene>
    <name evidence="5" type="ordered locus">Plabr_4258</name>
</gene>
<protein>
    <submittedName>
        <fullName evidence="5">Transcriptional regulator, GntR family</fullName>
    </submittedName>
</protein>
<dbReference type="AlphaFoldDB" id="F0SIY2"/>
<evidence type="ECO:0000313" key="5">
    <source>
        <dbReference type="EMBL" id="ADY61831.1"/>
    </source>
</evidence>
<evidence type="ECO:0000256" key="1">
    <source>
        <dbReference type="ARBA" id="ARBA00023015"/>
    </source>
</evidence>
<evidence type="ECO:0000256" key="2">
    <source>
        <dbReference type="ARBA" id="ARBA00023125"/>
    </source>
</evidence>
<dbReference type="SUPFAM" id="SSF48008">
    <property type="entry name" value="GntR ligand-binding domain-like"/>
    <property type="match status" value="1"/>
</dbReference>
<evidence type="ECO:0000259" key="4">
    <source>
        <dbReference type="SMART" id="SM00895"/>
    </source>
</evidence>
<dbReference type="KEGG" id="pbs:Plabr_4258"/>
<dbReference type="SMART" id="SM00895">
    <property type="entry name" value="FCD"/>
    <property type="match status" value="1"/>
</dbReference>
<dbReference type="InterPro" id="IPR008920">
    <property type="entry name" value="TF_FadR/GntR_C"/>
</dbReference>
<dbReference type="Gene3D" id="1.20.120.530">
    <property type="entry name" value="GntR ligand-binding domain-like"/>
    <property type="match status" value="1"/>
</dbReference>
<dbReference type="PANTHER" id="PTHR43537">
    <property type="entry name" value="TRANSCRIPTIONAL REGULATOR, GNTR FAMILY"/>
    <property type="match status" value="1"/>
</dbReference>
<keyword evidence="6" id="KW-1185">Reference proteome</keyword>
<sequence length="301" mass="34031">MSITEYIRSDLALRLRSGKELPAQLTLESLAELYDVSFTPVRAAIAGLIDDGLLEKGANRRLTVCKLTPEDRNVPAATAAPPEAPRDPFDVILEDLVELSLQGKSTYLREESMAEKYDITRSRVRYILHKLAGEGVLDHIPRRGWRLRPFRQSDLKEFVDVRQALELKALELAMPRLDKESLQEILDKNVLPQPGQVEFDVDESLHSYLIETAGNAYIRDFFERQGRYFRMLFRWEDRDRAAAVAAVQQHREVLEALLGEDWAEAKVALSNHILTNHPVLMTLPTANGGRAAESNTAKAES</sequence>
<feature type="domain" description="GntR C-terminal" evidence="4">
    <location>
        <begin position="157"/>
        <end position="275"/>
    </location>
</feature>
<evidence type="ECO:0000256" key="3">
    <source>
        <dbReference type="ARBA" id="ARBA00023163"/>
    </source>
</evidence>
<name>F0SIY2_RUBBR</name>
<keyword evidence="3" id="KW-0804">Transcription</keyword>
<dbReference type="SUPFAM" id="SSF46785">
    <property type="entry name" value="Winged helix' DNA-binding domain"/>
    <property type="match status" value="2"/>
</dbReference>
<keyword evidence="2" id="KW-0238">DNA-binding</keyword>
<dbReference type="InterPro" id="IPR036390">
    <property type="entry name" value="WH_DNA-bd_sf"/>
</dbReference>
<dbReference type="STRING" id="756272.Plabr_4258"/>
<dbReference type="PANTHER" id="PTHR43537:SF24">
    <property type="entry name" value="GLUCONATE OPERON TRANSCRIPTIONAL REPRESSOR"/>
    <property type="match status" value="1"/>
</dbReference>
<dbReference type="eggNOG" id="COG1802">
    <property type="taxonomic scope" value="Bacteria"/>
</dbReference>